<dbReference type="Proteomes" id="UP000093276">
    <property type="component" value="Chromosome"/>
</dbReference>
<accession>A0AAC9GJZ1</accession>
<proteinExistence type="predicted"/>
<name>A0AAC9GJZ1_9FLAO</name>
<dbReference type="KEGG" id="fjg:BB050_03890"/>
<protein>
    <submittedName>
        <fullName evidence="1">Uncharacterized protein</fullName>
    </submittedName>
</protein>
<organism evidence="1 2">
    <name type="scientific">Flavobacterium anhuiense</name>
    <dbReference type="NCBI Taxonomy" id="459526"/>
    <lineage>
        <taxon>Bacteria</taxon>
        <taxon>Pseudomonadati</taxon>
        <taxon>Bacteroidota</taxon>
        <taxon>Flavobacteriia</taxon>
        <taxon>Flavobacteriales</taxon>
        <taxon>Flavobacteriaceae</taxon>
        <taxon>Flavobacterium</taxon>
    </lineage>
</organism>
<sequence>MILISAAGSYSGAIGLIIPPQADLMQEPALLLQLVSTCIAMKYAA</sequence>
<evidence type="ECO:0000313" key="2">
    <source>
        <dbReference type="Proteomes" id="UP000093276"/>
    </source>
</evidence>
<gene>
    <name evidence="1" type="ORF">BB050_03890</name>
</gene>
<reference evidence="1 2" key="1">
    <citation type="submission" date="2016-08" db="EMBL/GenBank/DDBJ databases">
        <title>Complete genome sequence of Flavobacterium johnsoniae strain GSE09, a volatile-producing biocontrol agent isolated from cucumber (Cucumis sativus).</title>
        <authorList>
            <person name="Jeong J.-J."/>
            <person name="Oh J.Y."/>
            <person name="Jim Y.J."/>
            <person name="Sang M.K."/>
            <person name="Kim K.D."/>
        </authorList>
    </citation>
    <scope>NUCLEOTIDE SEQUENCE [LARGE SCALE GENOMIC DNA]</scope>
    <source>
        <strain evidence="1 2">GSE09</strain>
    </source>
</reference>
<dbReference type="EMBL" id="CP016907">
    <property type="protein sequence ID" value="AOC96968.1"/>
    <property type="molecule type" value="Genomic_DNA"/>
</dbReference>
<evidence type="ECO:0000313" key="1">
    <source>
        <dbReference type="EMBL" id="AOC96968.1"/>
    </source>
</evidence>
<dbReference type="AlphaFoldDB" id="A0AAC9GJZ1"/>